<feature type="compositionally biased region" description="Acidic residues" evidence="6">
    <location>
        <begin position="678"/>
        <end position="704"/>
    </location>
</feature>
<keyword evidence="9" id="KW-1185">Reference proteome</keyword>
<evidence type="ECO:0000256" key="4">
    <source>
        <dbReference type="ARBA" id="ARBA00022989"/>
    </source>
</evidence>
<feature type="transmembrane region" description="Helical" evidence="7">
    <location>
        <begin position="388"/>
        <end position="409"/>
    </location>
</feature>
<feature type="region of interest" description="Disordered" evidence="6">
    <location>
        <begin position="91"/>
        <end position="159"/>
    </location>
</feature>
<feature type="transmembrane region" description="Helical" evidence="7">
    <location>
        <begin position="639"/>
        <end position="665"/>
    </location>
</feature>
<feature type="transmembrane region" description="Helical" evidence="7">
    <location>
        <begin position="285"/>
        <end position="308"/>
    </location>
</feature>
<evidence type="ECO:0000313" key="8">
    <source>
        <dbReference type="EMBL" id="QGN13824.1"/>
    </source>
</evidence>
<keyword evidence="5 7" id="KW-0472">Membrane</keyword>
<dbReference type="InterPro" id="IPR045069">
    <property type="entry name" value="MATE_euk"/>
</dbReference>
<dbReference type="CDD" id="cd13132">
    <property type="entry name" value="MATE_eukaryotic"/>
    <property type="match status" value="1"/>
</dbReference>
<keyword evidence="3 7" id="KW-0812">Transmembrane</keyword>
<evidence type="ECO:0000256" key="1">
    <source>
        <dbReference type="ARBA" id="ARBA00004141"/>
    </source>
</evidence>
<dbReference type="EMBL" id="CP015054">
    <property type="protein sequence ID" value="QGN13824.1"/>
    <property type="molecule type" value="Genomic_DNA"/>
</dbReference>
<dbReference type="PANTHER" id="PTHR11206">
    <property type="entry name" value="MULTIDRUG RESISTANCE PROTEIN"/>
    <property type="match status" value="1"/>
</dbReference>
<feature type="transmembrane region" description="Helical" evidence="7">
    <location>
        <begin position="613"/>
        <end position="633"/>
    </location>
</feature>
<evidence type="ECO:0000256" key="2">
    <source>
        <dbReference type="ARBA" id="ARBA00010199"/>
    </source>
</evidence>
<sequence length="704" mass="78347">MATLLGKTLSQVHPKLRTNGIGIGNNHRRISLGFDLLNADKKNPLLRKYLKKRRHRGLHLHPDEQGSYHTLDEDFGSSVRNSAHVLDEVLEDEEEELGEPLSRTVSLPSRVSERSDETVQQSMDWLLEEHERRFSTTSSRNSEGSREEEEELEEQEQEQEDAIAYDEFMHRVRLQLQQDFQGSSSGKGTVGKGARETRRGSLISVTSRGSVPQVFQDVDSAAYQDLSHARVTVKSEIKVLASYSIPLIFTFLLEQMFPVVCSLTVGHLGKTELAAVSLASMTTNITYAVFEGIATSLDTLCPLAYGAGKYYSVGVHMQRCVAFSMVVFVPFGFVWWFSEPILSCVMPNEPELIHLTSKFLRVSILGAPAYIVFESMKRFLQAQGIFDAGIYVLMICAPLNIFMSYTLVWNSRIGMGFIGAPIAVVLNFWNMVILMVLYAVYVDGFKCWGGFNKKCLTHWKALAELAIPGIIMLEAEDLSYEILTLFSSYFGTTYLAAQSAVSTTAALLYMIPFSVGISTSTRIANFIGSRRPECAKLAAELGIGSSLFVGLLNCLIITVDKRSIAKIYSSDEEVIELMCELLPLVGLVEIFDSLNAISGSCLRGQGMQYIGSIVNLVVYHFVAIPLGIFLGWHENMKLFGLWIGIGVGMLTIGVVQSYFVLFPSWDKIMAQAKKRQDEDSDEEAGEDEFDSTSDDDEEDMPLLA</sequence>
<feature type="transmembrane region" description="Helical" evidence="7">
    <location>
        <begin position="537"/>
        <end position="559"/>
    </location>
</feature>
<evidence type="ECO:0000256" key="6">
    <source>
        <dbReference type="SAM" id="MobiDB-lite"/>
    </source>
</evidence>
<feature type="compositionally biased region" description="Acidic residues" evidence="6">
    <location>
        <begin position="146"/>
        <end position="159"/>
    </location>
</feature>
<comment type="similarity">
    <text evidence="2">Belongs to the multi antimicrobial extrusion (MATE) (TC 2.A.66.1) family.</text>
</comment>
<organism evidence="8 9">
    <name type="scientific">Kluyveromyces marxianus</name>
    <name type="common">Yeast</name>
    <name type="synonym">Candida kefyr</name>
    <dbReference type="NCBI Taxonomy" id="4911"/>
    <lineage>
        <taxon>Eukaryota</taxon>
        <taxon>Fungi</taxon>
        <taxon>Dikarya</taxon>
        <taxon>Ascomycota</taxon>
        <taxon>Saccharomycotina</taxon>
        <taxon>Saccharomycetes</taxon>
        <taxon>Saccharomycetales</taxon>
        <taxon>Saccharomycetaceae</taxon>
        <taxon>Kluyveromyces</taxon>
    </lineage>
</organism>
<feature type="transmembrane region" description="Helical" evidence="7">
    <location>
        <begin position="320"/>
        <end position="338"/>
    </location>
</feature>
<dbReference type="Pfam" id="PF01554">
    <property type="entry name" value="MatE"/>
    <property type="match status" value="2"/>
</dbReference>
<name>A0ABX6EQ60_KLUMA</name>
<dbReference type="Proteomes" id="UP000422736">
    <property type="component" value="Chromosome 1"/>
</dbReference>
<evidence type="ECO:0000256" key="3">
    <source>
        <dbReference type="ARBA" id="ARBA00022692"/>
    </source>
</evidence>
<feature type="region of interest" description="Disordered" evidence="6">
    <location>
        <begin position="673"/>
        <end position="704"/>
    </location>
</feature>
<keyword evidence="4 7" id="KW-1133">Transmembrane helix</keyword>
<dbReference type="InterPro" id="IPR002528">
    <property type="entry name" value="MATE_fam"/>
</dbReference>
<comment type="subcellular location">
    <subcellularLocation>
        <location evidence="1">Membrane</location>
        <topology evidence="1">Multi-pass membrane protein</topology>
    </subcellularLocation>
</comment>
<protein>
    <submittedName>
        <fullName evidence="8">MatE super family</fullName>
    </submittedName>
</protein>
<reference evidence="8 9" key="1">
    <citation type="submission" date="2016-03" db="EMBL/GenBank/DDBJ databases">
        <title>How can Kluyveromyces marxianus grow so fast - potential evolutionary course in Saccharomyces Complex revealed by comparative genomics.</title>
        <authorList>
            <person name="Mo W."/>
            <person name="Lu W."/>
            <person name="Yang X."/>
            <person name="Qi J."/>
            <person name="Lv H."/>
        </authorList>
    </citation>
    <scope>NUCLEOTIDE SEQUENCE [LARGE SCALE GENOMIC DNA]</scope>
    <source>
        <strain evidence="8 9">FIM1</strain>
    </source>
</reference>
<evidence type="ECO:0000256" key="5">
    <source>
        <dbReference type="ARBA" id="ARBA00023136"/>
    </source>
</evidence>
<gene>
    <name evidence="8" type="ORF">FIM1_470</name>
</gene>
<proteinExistence type="inferred from homology"/>
<feature type="transmembrane region" description="Helical" evidence="7">
    <location>
        <begin position="415"/>
        <end position="441"/>
    </location>
</feature>
<feature type="transmembrane region" description="Helical" evidence="7">
    <location>
        <begin position="494"/>
        <end position="517"/>
    </location>
</feature>
<accession>A0ABX6EQ60</accession>
<evidence type="ECO:0000313" key="9">
    <source>
        <dbReference type="Proteomes" id="UP000422736"/>
    </source>
</evidence>
<evidence type="ECO:0000256" key="7">
    <source>
        <dbReference type="SAM" id="Phobius"/>
    </source>
</evidence>
<dbReference type="NCBIfam" id="TIGR00797">
    <property type="entry name" value="matE"/>
    <property type="match status" value="1"/>
</dbReference>